<dbReference type="KEGG" id="mpi:Mpet_1596"/>
<keyword evidence="3" id="KW-1185">Reference proteome</keyword>
<dbReference type="OrthoDB" id="107458at2157"/>
<dbReference type="Proteomes" id="UP000006565">
    <property type="component" value="Chromosome"/>
</dbReference>
<gene>
    <name evidence="2" type="ordered locus">Mpet_1596</name>
</gene>
<protein>
    <submittedName>
        <fullName evidence="2">Uncharacterized protein</fullName>
    </submittedName>
</protein>
<feature type="compositionally biased region" description="Low complexity" evidence="1">
    <location>
        <begin position="35"/>
        <end position="53"/>
    </location>
</feature>
<evidence type="ECO:0000313" key="3">
    <source>
        <dbReference type="Proteomes" id="UP000006565"/>
    </source>
</evidence>
<proteinExistence type="predicted"/>
<evidence type="ECO:0000313" key="2">
    <source>
        <dbReference type="EMBL" id="ADN36353.1"/>
    </source>
</evidence>
<dbReference type="eggNOG" id="arCOG06558">
    <property type="taxonomic scope" value="Archaea"/>
</dbReference>
<dbReference type="AlphaFoldDB" id="E1RGQ8"/>
<sequence precursor="true">MVEKINLISLILLSVLIATAVFISGCTLGTKETAVTETPTVQPTEEQTTPTVESSSASTIKVPWPQDENPVPPYSDEEKTSLIEEAKEEIMRVFPDVSGDTLNDYVWGSHHYAGYRVPAIVFSNVSESSDIGQRTVEIVYDSSQDIITKYGSARTSFDDNDTAIVTTDEAKERAIEFYKDVMGDEYEFHKYDFVTIRDFDDLNSVFLYVEIATTYEGVVYFNDHTWVVYDMRYDGVNNYIDEYINRQNNPDVLSQITTLSPTPDITIDEAKKILEAQLKDDNGGNEVEIEYCQRNQYSDFPNLQWLDEPYYMDIEGGYVTSPLKLIWELPFTTADGSIHYGIIDAHTGEIIDIQS</sequence>
<dbReference type="PROSITE" id="PS51257">
    <property type="entry name" value="PROKAR_LIPOPROTEIN"/>
    <property type="match status" value="1"/>
</dbReference>
<evidence type="ECO:0000256" key="1">
    <source>
        <dbReference type="SAM" id="MobiDB-lite"/>
    </source>
</evidence>
<dbReference type="HOGENOM" id="CLU_753582_0_0_2"/>
<dbReference type="EMBL" id="CP002117">
    <property type="protein sequence ID" value="ADN36353.1"/>
    <property type="molecule type" value="Genomic_DNA"/>
</dbReference>
<dbReference type="GeneID" id="9744067"/>
<reference evidence="2 3" key="1">
    <citation type="journal article" date="2010" name="Stand. Genomic Sci.">
        <title>Complete genome sequence of Methanoplanus petrolearius type strain (SEBR 4847).</title>
        <authorList>
            <person name="Brambilla E."/>
            <person name="Djao O.D."/>
            <person name="Daligault H."/>
            <person name="Lapidus A."/>
            <person name="Lucas S."/>
            <person name="Hammon N."/>
            <person name="Nolan M."/>
            <person name="Tice H."/>
            <person name="Cheng J.F."/>
            <person name="Han C."/>
            <person name="Tapia R."/>
            <person name="Goodwin L."/>
            <person name="Pitluck S."/>
            <person name="Liolios K."/>
            <person name="Ivanova N."/>
            <person name="Mavromatis K."/>
            <person name="Mikhailova N."/>
            <person name="Pati A."/>
            <person name="Chen A."/>
            <person name="Palaniappan K."/>
            <person name="Land M."/>
            <person name="Hauser L."/>
            <person name="Chang Y.J."/>
            <person name="Jeffries C.D."/>
            <person name="Rohde M."/>
            <person name="Spring S."/>
            <person name="Sikorski J."/>
            <person name="Goker M."/>
            <person name="Woyke T."/>
            <person name="Bristow J."/>
            <person name="Eisen J.A."/>
            <person name="Markowitz V."/>
            <person name="Hugenholtz P."/>
            <person name="Kyrpides N.C."/>
            <person name="Klenk H.P."/>
        </authorList>
    </citation>
    <scope>NUCLEOTIDE SEQUENCE [LARGE SCALE GENOMIC DNA]</scope>
    <source>
        <strain evidence="3">DSM 11571 / OCM 486 / SEBR 4847</strain>
    </source>
</reference>
<accession>E1RGQ8</accession>
<feature type="region of interest" description="Disordered" evidence="1">
    <location>
        <begin position="35"/>
        <end position="76"/>
    </location>
</feature>
<dbReference type="STRING" id="679926.Mpet_1596"/>
<dbReference type="RefSeq" id="WP_013329530.1">
    <property type="nucleotide sequence ID" value="NC_014507.1"/>
</dbReference>
<organism evidence="2 3">
    <name type="scientific">Methanolacinia petrolearia (strain DSM 11571 / OCM 486 / SEBR 4847)</name>
    <name type="common">Methanoplanus petrolearius</name>
    <dbReference type="NCBI Taxonomy" id="679926"/>
    <lineage>
        <taxon>Archaea</taxon>
        <taxon>Methanobacteriati</taxon>
        <taxon>Methanobacteriota</taxon>
        <taxon>Stenosarchaea group</taxon>
        <taxon>Methanomicrobia</taxon>
        <taxon>Methanomicrobiales</taxon>
        <taxon>Methanomicrobiaceae</taxon>
        <taxon>Methanolacinia</taxon>
    </lineage>
</organism>
<name>E1RGQ8_METP4</name>